<comment type="caution">
    <text evidence="1">The sequence shown here is derived from an EMBL/GenBank/DDBJ whole genome shotgun (WGS) entry which is preliminary data.</text>
</comment>
<accession>A0ABV4XI92</accession>
<dbReference type="EMBL" id="JBHFNR010000005">
    <property type="protein sequence ID" value="MFB2891389.1"/>
    <property type="molecule type" value="Genomic_DNA"/>
</dbReference>
<organism evidence="1 2">
    <name type="scientific">Floridaenema flaviceps BLCC-F50</name>
    <dbReference type="NCBI Taxonomy" id="3153642"/>
    <lineage>
        <taxon>Bacteria</taxon>
        <taxon>Bacillati</taxon>
        <taxon>Cyanobacteriota</taxon>
        <taxon>Cyanophyceae</taxon>
        <taxon>Oscillatoriophycideae</taxon>
        <taxon>Aerosakkonematales</taxon>
        <taxon>Aerosakkonemataceae</taxon>
        <taxon>Floridanema</taxon>
        <taxon>Floridanema flaviceps</taxon>
    </lineage>
</organism>
<keyword evidence="2" id="KW-1185">Reference proteome</keyword>
<protein>
    <submittedName>
        <fullName evidence="1">Uncharacterized protein</fullName>
    </submittedName>
</protein>
<reference evidence="1 2" key="1">
    <citation type="submission" date="2024-09" db="EMBL/GenBank/DDBJ databases">
        <title>Floridaenema gen nov. (Aerosakkonemataceae, Aerosakkonematales ord. nov., Cyanobacteria) from benthic tropical and subtropical fresh waters, with the description of four new species.</title>
        <authorList>
            <person name="Moretto J.A."/>
            <person name="Berthold D.E."/>
            <person name="Lefler F.W."/>
            <person name="Huang I.-S."/>
            <person name="Laughinghouse H. IV."/>
        </authorList>
    </citation>
    <scope>NUCLEOTIDE SEQUENCE [LARGE SCALE GENOMIC DNA]</scope>
    <source>
        <strain evidence="1 2">BLCC-F50</strain>
    </source>
</reference>
<sequence length="50" mass="5755">MAKGAHAIDNKSYFCEFYTKISEFSDLCNKYREVIQAALTFAIEPGKYLK</sequence>
<evidence type="ECO:0000313" key="2">
    <source>
        <dbReference type="Proteomes" id="UP001576784"/>
    </source>
</evidence>
<evidence type="ECO:0000313" key="1">
    <source>
        <dbReference type="EMBL" id="MFB2891389.1"/>
    </source>
</evidence>
<proteinExistence type="predicted"/>
<gene>
    <name evidence="1" type="ORF">ACE1CI_00430</name>
</gene>
<dbReference type="RefSeq" id="WP_413261066.1">
    <property type="nucleotide sequence ID" value="NZ_JBHFNR010000005.1"/>
</dbReference>
<name>A0ABV4XI92_9CYAN</name>
<dbReference type="Proteomes" id="UP001576784">
    <property type="component" value="Unassembled WGS sequence"/>
</dbReference>